<dbReference type="GeneID" id="9628256"/>
<feature type="compositionally biased region" description="Low complexity" evidence="2">
    <location>
        <begin position="37"/>
        <end position="52"/>
    </location>
</feature>
<organism evidence="4">
    <name type="scientific">Volvox carteri f. nagariensis</name>
    <dbReference type="NCBI Taxonomy" id="3068"/>
    <lineage>
        <taxon>Eukaryota</taxon>
        <taxon>Viridiplantae</taxon>
        <taxon>Chlorophyta</taxon>
        <taxon>core chlorophytes</taxon>
        <taxon>Chlorophyceae</taxon>
        <taxon>CS clade</taxon>
        <taxon>Chlamydomonadales</taxon>
        <taxon>Volvocaceae</taxon>
        <taxon>Volvox</taxon>
    </lineage>
</organism>
<dbReference type="AlphaFoldDB" id="D8UJG5"/>
<accession>D8UJG5</accession>
<feature type="coiled-coil region" evidence="1">
    <location>
        <begin position="206"/>
        <end position="240"/>
    </location>
</feature>
<gene>
    <name evidence="3" type="ORF">VOLCADRAFT_100118</name>
</gene>
<feature type="compositionally biased region" description="Low complexity" evidence="2">
    <location>
        <begin position="559"/>
        <end position="572"/>
    </location>
</feature>
<keyword evidence="4" id="KW-1185">Reference proteome</keyword>
<sequence length="690" mass="75962">MSDQSPASKRLRLGSLADGFRSGGRIRPFADLSTGRAAEQQQHAAAQQTAMQINSAGPAEAAAADTQLEGQHQGADASAAEVRERWRRQKAAQRAAALPELRLLQRQQDAARHAAARADPEVRAQQRMHDTAQHAAARADPEVRVQQQLRDAAQHAAARADPEVRALQQQRNTAQHAAARADPAVRVLQQQRNTAQHAAACADPEVRALQQQRNTAQHAAARADLEVRALQQQRNTAQHAAARADPEVRVLQQQRNTAQHAAARADPEVRVLQQQRNTARHAAARQVQQQNQQATPKDTLLARMHRLLRFANLHGDDAIDLPEFLLALPEGRVQDLPGGQLPPDRQVPHTVQLHCASTMAAALRRRMPSRVCAVCSEVCSEDQSTVLHWMEIPNVDILRADVMCTASRRAFRRRPCAAGASPGARRERPPGPGARRRCCETRRGKAASATQCDKLFCTVQLWTLRAIQLLDRITQLRTCAEARDSHTSKCAIERAIQHAIRRGIQRALWRTIRCALQRVLRFCVGIIVSPASKRLRLGSLADGFRGRIRPFADLSTGRAPEQQQHAAAQQTAVRINSAGPAEAAAADTQLEGQHQDADPSAAEVRERWRRQKAAQRAAALPELRLLQRQQDAARHAAARADPEVRALQQQRNTAQHAAARADPEVRALQQQRNTAQHAAARADPEAKFAC</sequence>
<dbReference type="Proteomes" id="UP000001058">
    <property type="component" value="Unassembled WGS sequence"/>
</dbReference>
<evidence type="ECO:0000313" key="4">
    <source>
        <dbReference type="Proteomes" id="UP000001058"/>
    </source>
</evidence>
<feature type="compositionally biased region" description="Basic and acidic residues" evidence="2">
    <location>
        <begin position="680"/>
        <end position="690"/>
    </location>
</feature>
<feature type="region of interest" description="Disordered" evidence="2">
    <location>
        <begin position="555"/>
        <end position="613"/>
    </location>
</feature>
<reference evidence="3 4" key="1">
    <citation type="journal article" date="2010" name="Science">
        <title>Genomic analysis of organismal complexity in the multicellular green alga Volvox carteri.</title>
        <authorList>
            <person name="Prochnik S.E."/>
            <person name="Umen J."/>
            <person name="Nedelcu A.M."/>
            <person name="Hallmann A."/>
            <person name="Miller S.M."/>
            <person name="Nishii I."/>
            <person name="Ferris P."/>
            <person name="Kuo A."/>
            <person name="Mitros T."/>
            <person name="Fritz-Laylin L.K."/>
            <person name="Hellsten U."/>
            <person name="Chapman J."/>
            <person name="Simakov O."/>
            <person name="Rensing S.A."/>
            <person name="Terry A."/>
            <person name="Pangilinan J."/>
            <person name="Kapitonov V."/>
            <person name="Jurka J."/>
            <person name="Salamov A."/>
            <person name="Shapiro H."/>
            <person name="Schmutz J."/>
            <person name="Grimwood J."/>
            <person name="Lindquist E."/>
            <person name="Lucas S."/>
            <person name="Grigoriev I.V."/>
            <person name="Schmitt R."/>
            <person name="Kirk D."/>
            <person name="Rokhsar D.S."/>
        </authorList>
    </citation>
    <scope>NUCLEOTIDE SEQUENCE [LARGE SCALE GENOMIC DNA]</scope>
    <source>
        <strain evidence="4">f. Nagariensis / Eve</strain>
    </source>
</reference>
<evidence type="ECO:0000256" key="1">
    <source>
        <dbReference type="SAM" id="Coils"/>
    </source>
</evidence>
<dbReference type="InParanoid" id="D8UJG5"/>
<dbReference type="RefSeq" id="XP_002958797.1">
    <property type="nucleotide sequence ID" value="XM_002958751.1"/>
</dbReference>
<name>D8UJG5_VOLCA</name>
<feature type="region of interest" description="Disordered" evidence="2">
    <location>
        <begin position="109"/>
        <end position="139"/>
    </location>
</feature>
<dbReference type="EMBL" id="GL378426">
    <property type="protein sequence ID" value="EFJ40140.1"/>
    <property type="molecule type" value="Genomic_DNA"/>
</dbReference>
<evidence type="ECO:0000256" key="2">
    <source>
        <dbReference type="SAM" id="MobiDB-lite"/>
    </source>
</evidence>
<feature type="region of interest" description="Disordered" evidence="2">
    <location>
        <begin position="1"/>
        <end position="93"/>
    </location>
</feature>
<proteinExistence type="predicted"/>
<keyword evidence="1" id="KW-0175">Coiled coil</keyword>
<feature type="compositionally biased region" description="Basic and acidic residues" evidence="2">
    <location>
        <begin position="631"/>
        <end position="644"/>
    </location>
</feature>
<evidence type="ECO:0000313" key="3">
    <source>
        <dbReference type="EMBL" id="EFJ40140.1"/>
    </source>
</evidence>
<feature type="region of interest" description="Disordered" evidence="2">
    <location>
        <begin position="631"/>
        <end position="690"/>
    </location>
</feature>
<dbReference type="KEGG" id="vcn:VOLCADRAFT_100118"/>
<dbReference type="eggNOG" id="ENOG502SF30">
    <property type="taxonomic scope" value="Eukaryota"/>
</dbReference>
<dbReference type="OrthoDB" id="8065238at2759"/>
<feature type="region of interest" description="Disordered" evidence="2">
    <location>
        <begin position="418"/>
        <end position="437"/>
    </location>
</feature>
<protein>
    <submittedName>
        <fullName evidence="3">Uncharacterized protein</fullName>
    </submittedName>
</protein>